<dbReference type="RefSeq" id="WP_355662826.1">
    <property type="nucleotide sequence ID" value="NZ_JBEXRX010000002.1"/>
</dbReference>
<dbReference type="Proteomes" id="UP001550348">
    <property type="component" value="Unassembled WGS sequence"/>
</dbReference>
<proteinExistence type="predicted"/>
<evidence type="ECO:0000313" key="1">
    <source>
        <dbReference type="EMBL" id="MEU0150618.1"/>
    </source>
</evidence>
<keyword evidence="2" id="KW-1185">Reference proteome</keyword>
<organism evidence="1 2">
    <name type="scientific">Micromonospora fulviviridis</name>
    <dbReference type="NCBI Taxonomy" id="47860"/>
    <lineage>
        <taxon>Bacteria</taxon>
        <taxon>Bacillati</taxon>
        <taxon>Actinomycetota</taxon>
        <taxon>Actinomycetes</taxon>
        <taxon>Micromonosporales</taxon>
        <taxon>Micromonosporaceae</taxon>
        <taxon>Micromonospora</taxon>
    </lineage>
</organism>
<accession>A0ABV2VCU2</accession>
<dbReference type="EMBL" id="JBEXRX010000002">
    <property type="protein sequence ID" value="MEU0150618.1"/>
    <property type="molecule type" value="Genomic_DNA"/>
</dbReference>
<evidence type="ECO:0000313" key="2">
    <source>
        <dbReference type="Proteomes" id="UP001550348"/>
    </source>
</evidence>
<sequence length="189" mass="20027">MTDNTNHHSAPVPIGDVVPGDVPVPITVWPVPAPRRGDTMSNAMGVRLVHNLTHPGELIVDLADGPQLARAVIAASRRSHLQAARQTGWGREPARLIVTGWPLDGLVPVEFFIRCRDALLPGGCVAVLLSHDVTAPVDVIIAAKTAGLSYLQHIVAADRPPRRGQETLLDIHTDVLIMTLSAAGNGGGR</sequence>
<reference evidence="1 2" key="1">
    <citation type="submission" date="2024-06" db="EMBL/GenBank/DDBJ databases">
        <title>The Natural Products Discovery Center: Release of the First 8490 Sequenced Strains for Exploring Actinobacteria Biosynthetic Diversity.</title>
        <authorList>
            <person name="Kalkreuter E."/>
            <person name="Kautsar S.A."/>
            <person name="Yang D."/>
            <person name="Bader C.D."/>
            <person name="Teijaro C.N."/>
            <person name="Fluegel L."/>
            <person name="Davis C.M."/>
            <person name="Simpson J.R."/>
            <person name="Lauterbach L."/>
            <person name="Steele A.D."/>
            <person name="Gui C."/>
            <person name="Meng S."/>
            <person name="Li G."/>
            <person name="Viehrig K."/>
            <person name="Ye F."/>
            <person name="Su P."/>
            <person name="Kiefer A.F."/>
            <person name="Nichols A."/>
            <person name="Cepeda A.J."/>
            <person name="Yan W."/>
            <person name="Fan B."/>
            <person name="Jiang Y."/>
            <person name="Adhikari A."/>
            <person name="Zheng C.-J."/>
            <person name="Schuster L."/>
            <person name="Cowan T.M."/>
            <person name="Smanski M.J."/>
            <person name="Chevrette M.G."/>
            <person name="De Carvalho L.P.S."/>
            <person name="Shen B."/>
        </authorList>
    </citation>
    <scope>NUCLEOTIDE SEQUENCE [LARGE SCALE GENOMIC DNA]</scope>
    <source>
        <strain evidence="1 2">NPDC006286</strain>
    </source>
</reference>
<name>A0ABV2VCU2_9ACTN</name>
<protein>
    <submittedName>
        <fullName evidence="1">Uncharacterized protein</fullName>
    </submittedName>
</protein>
<gene>
    <name evidence="1" type="ORF">ABZ071_01580</name>
</gene>
<comment type="caution">
    <text evidence="1">The sequence shown here is derived from an EMBL/GenBank/DDBJ whole genome shotgun (WGS) entry which is preliminary data.</text>
</comment>